<name>A0A2U3QG33_9BACT</name>
<keyword evidence="4" id="KW-1185">Reference proteome</keyword>
<proteinExistence type="predicted"/>
<evidence type="ECO:0000313" key="4">
    <source>
        <dbReference type="Proteomes" id="UP000245125"/>
    </source>
</evidence>
<evidence type="ECO:0000256" key="2">
    <source>
        <dbReference type="SAM" id="SignalP"/>
    </source>
</evidence>
<evidence type="ECO:0000256" key="1">
    <source>
        <dbReference type="SAM" id="Phobius"/>
    </source>
</evidence>
<protein>
    <recommendedName>
        <fullName evidence="5">Transmembrane protein</fullName>
    </recommendedName>
</protein>
<dbReference type="Proteomes" id="UP000245125">
    <property type="component" value="Unassembled WGS sequence"/>
</dbReference>
<organism evidence="3 4">
    <name type="scientific">Candidatus Sulfobium mesophilum</name>
    <dbReference type="NCBI Taxonomy" id="2016548"/>
    <lineage>
        <taxon>Bacteria</taxon>
        <taxon>Pseudomonadati</taxon>
        <taxon>Nitrospirota</taxon>
        <taxon>Nitrospiria</taxon>
        <taxon>Nitrospirales</taxon>
        <taxon>Nitrospiraceae</taxon>
        <taxon>Candidatus Sulfobium</taxon>
    </lineage>
</organism>
<feature type="transmembrane region" description="Helical" evidence="1">
    <location>
        <begin position="228"/>
        <end position="250"/>
    </location>
</feature>
<sequence>MKLKFLALTLIALAFAAAATTASAQLTATANHDHITVDFFYHGSTVSVRGVSDPETDLVIKISSPEGHQTLRQKGKVGGLLWMNVGKLTFEHVPNLYFLHSTKNLTEMLSNEELNKYVLGYSALESHAEVAPVSGASEKNKWFDEFVKMKEASKVYATSSGKISTTAKDGLQEYYVLMDWPYQASPGEYTVSVYAVKGNKVVEQAESKVTVEQVGVVKSLAGMAKQSAAVYGIISIIAALGAGFGVGLIFRKGGGAH</sequence>
<keyword evidence="1" id="KW-0812">Transmembrane</keyword>
<evidence type="ECO:0008006" key="5">
    <source>
        <dbReference type="Google" id="ProtNLM"/>
    </source>
</evidence>
<reference evidence="4" key="1">
    <citation type="submission" date="2018-03" db="EMBL/GenBank/DDBJ databases">
        <authorList>
            <person name="Zecchin S."/>
        </authorList>
    </citation>
    <scope>NUCLEOTIDE SEQUENCE [LARGE SCALE GENOMIC DNA]</scope>
</reference>
<keyword evidence="1" id="KW-1133">Transmembrane helix</keyword>
<gene>
    <name evidence="3" type="ORF">NBG4_220009</name>
</gene>
<dbReference type="AlphaFoldDB" id="A0A2U3QG33"/>
<feature type="chain" id="PRO_5015409337" description="Transmembrane protein" evidence="2">
    <location>
        <begin position="25"/>
        <end position="257"/>
    </location>
</feature>
<dbReference type="OrthoDB" id="5452990at2"/>
<dbReference type="Pfam" id="PF09608">
    <property type="entry name" value="Alph_Pro_TM"/>
    <property type="match status" value="1"/>
</dbReference>
<keyword evidence="1" id="KW-0472">Membrane</keyword>
<accession>A0A2U3QG33</accession>
<evidence type="ECO:0000313" key="3">
    <source>
        <dbReference type="EMBL" id="SPQ00376.1"/>
    </source>
</evidence>
<dbReference type="EMBL" id="OUUY01000067">
    <property type="protein sequence ID" value="SPQ00376.1"/>
    <property type="molecule type" value="Genomic_DNA"/>
</dbReference>
<feature type="signal peptide" evidence="2">
    <location>
        <begin position="1"/>
        <end position="24"/>
    </location>
</feature>
<keyword evidence="2" id="KW-0732">Signal</keyword>
<dbReference type="InterPro" id="IPR019088">
    <property type="entry name" value="CHP02186-rel_TM"/>
</dbReference>